<proteinExistence type="predicted"/>
<sequence length="188" mass="21564">MCPNRSYPLDRAPFVQFPSNYTVLASVPSLVAPNTFVLETQVACEVHTYVFCRQTYKADALGLEGDPQVIHVLTTFGLGFINIAHHDAFDIFILSLQISIPARRRQFIIVSIMPPVYTNYTWKRRSRCLAFWCLSRRSLIQSMNQENVDPDVEFTDNHPTEPSVIRHMIAQDPGMFFNTYCKIIDVCL</sequence>
<reference evidence="1 2" key="1">
    <citation type="journal article" date="2014" name="Genome Biol. Evol.">
        <title>The genome of the myxosporean Thelohanellus kitauei shows adaptations to nutrient acquisition within its fish host.</title>
        <authorList>
            <person name="Yang Y."/>
            <person name="Xiong J."/>
            <person name="Zhou Z."/>
            <person name="Huo F."/>
            <person name="Miao W."/>
            <person name="Ran C."/>
            <person name="Liu Y."/>
            <person name="Zhang J."/>
            <person name="Feng J."/>
            <person name="Wang M."/>
            <person name="Wang M."/>
            <person name="Wang L."/>
            <person name="Yao B."/>
        </authorList>
    </citation>
    <scope>NUCLEOTIDE SEQUENCE [LARGE SCALE GENOMIC DNA]</scope>
    <source>
        <strain evidence="1">Wuqing</strain>
    </source>
</reference>
<dbReference type="EMBL" id="JWZT01001778">
    <property type="protein sequence ID" value="KII71385.1"/>
    <property type="molecule type" value="Genomic_DNA"/>
</dbReference>
<accession>A0A0C2N4W0</accession>
<name>A0A0C2N4W0_THEKT</name>
<organism evidence="1 2">
    <name type="scientific">Thelohanellus kitauei</name>
    <name type="common">Myxosporean</name>
    <dbReference type="NCBI Taxonomy" id="669202"/>
    <lineage>
        <taxon>Eukaryota</taxon>
        <taxon>Metazoa</taxon>
        <taxon>Cnidaria</taxon>
        <taxon>Myxozoa</taxon>
        <taxon>Myxosporea</taxon>
        <taxon>Bivalvulida</taxon>
        <taxon>Platysporina</taxon>
        <taxon>Myxobolidae</taxon>
        <taxon>Thelohanellus</taxon>
    </lineage>
</organism>
<keyword evidence="2" id="KW-1185">Reference proteome</keyword>
<evidence type="ECO:0000313" key="1">
    <source>
        <dbReference type="EMBL" id="KII71385.1"/>
    </source>
</evidence>
<dbReference type="Proteomes" id="UP000031668">
    <property type="component" value="Unassembled WGS sequence"/>
</dbReference>
<comment type="caution">
    <text evidence="1">The sequence shown here is derived from an EMBL/GenBank/DDBJ whole genome shotgun (WGS) entry which is preliminary data.</text>
</comment>
<gene>
    <name evidence="1" type="ORF">RF11_02909</name>
</gene>
<protein>
    <submittedName>
        <fullName evidence="1">Uncharacterized protein</fullName>
    </submittedName>
</protein>
<dbReference type="AlphaFoldDB" id="A0A0C2N4W0"/>
<evidence type="ECO:0000313" key="2">
    <source>
        <dbReference type="Proteomes" id="UP000031668"/>
    </source>
</evidence>